<dbReference type="KEGG" id="kbi:30206646"/>
<accession>A0A1B9G8P2</accession>
<dbReference type="EMBL" id="CP144542">
    <property type="protein sequence ID" value="WVW81551.1"/>
    <property type="molecule type" value="Genomic_DNA"/>
</dbReference>
<sequence length="374" mass="41852">MDDSPPHAQGGDVPGNKQEDDDFSSVDGCDSDGERIPSEAYGTRVPHKDSSGLLLDRSTAKTLTKQVSRLGMDAISTAANAIAGTATVAHRSVSDLRSFLVPPVSTGIRDTNGSIKGDNRWWIHLHGDARLRTNLLEKLVRPYNTSTRSFYPCREEEPEEQIDKWSAWKFDRSECRIAYTEVSRPYSNTPLAIPDELLNATCICGDEMMLKNRQDNEESKEYLNGERWFYTMLTYDEKGKEQKRFARMKHRYELGRFTGGVTDGFELANSVEGRCPDDSTDVEGFIQALEKAPPLKSSSFVSAANKMVEIPPKMDVDDQFSAENASNEVKDKQEGEGEEESQTSCFSSRAHELLDGNEDEDDPIFHLDRGNTPN</sequence>
<dbReference type="AlphaFoldDB" id="A0A1B9G8P2"/>
<dbReference type="EMBL" id="KI894019">
    <property type="protein sequence ID" value="OCF27405.1"/>
    <property type="molecule type" value="Genomic_DNA"/>
</dbReference>
<feature type="compositionally biased region" description="Basic and acidic residues" evidence="1">
    <location>
        <begin position="363"/>
        <end position="374"/>
    </location>
</feature>
<feature type="region of interest" description="Disordered" evidence="1">
    <location>
        <begin position="1"/>
        <end position="52"/>
    </location>
</feature>
<reference evidence="2" key="1">
    <citation type="submission" date="2013-07" db="EMBL/GenBank/DDBJ databases">
        <title>The Genome Sequence of Cryptococcus bestiolae CBS10118.</title>
        <authorList>
            <consortium name="The Broad Institute Genome Sequencing Platform"/>
            <person name="Cuomo C."/>
            <person name="Litvintseva A."/>
            <person name="Chen Y."/>
            <person name="Heitman J."/>
            <person name="Sun S."/>
            <person name="Springer D."/>
            <person name="Dromer F."/>
            <person name="Young S.K."/>
            <person name="Zeng Q."/>
            <person name="Gargeya S."/>
            <person name="Fitzgerald M."/>
            <person name="Abouelleil A."/>
            <person name="Alvarado L."/>
            <person name="Berlin A.M."/>
            <person name="Chapman S.B."/>
            <person name="Dewar J."/>
            <person name="Goldberg J."/>
            <person name="Griggs A."/>
            <person name="Gujja S."/>
            <person name="Hansen M."/>
            <person name="Howarth C."/>
            <person name="Imamovic A."/>
            <person name="Larimer J."/>
            <person name="McCowan C."/>
            <person name="Murphy C."/>
            <person name="Pearson M."/>
            <person name="Priest M."/>
            <person name="Roberts A."/>
            <person name="Saif S."/>
            <person name="Shea T."/>
            <person name="Sykes S."/>
            <person name="Wortman J."/>
            <person name="Nusbaum C."/>
            <person name="Birren B."/>
        </authorList>
    </citation>
    <scope>NUCLEOTIDE SEQUENCE [LARGE SCALE GENOMIC DNA]</scope>
    <source>
        <strain evidence="2">CBS 10118</strain>
    </source>
</reference>
<protein>
    <submittedName>
        <fullName evidence="2">Uncharacterized protein</fullName>
    </submittedName>
</protein>
<evidence type="ECO:0000256" key="1">
    <source>
        <dbReference type="SAM" id="MobiDB-lite"/>
    </source>
</evidence>
<keyword evidence="4" id="KW-1185">Reference proteome</keyword>
<reference evidence="2" key="3">
    <citation type="submission" date="2014-01" db="EMBL/GenBank/DDBJ databases">
        <title>Evolution of pathogenesis and genome organization in the Tremellales.</title>
        <authorList>
            <person name="Cuomo C."/>
            <person name="Litvintseva A."/>
            <person name="Heitman J."/>
            <person name="Chen Y."/>
            <person name="Sun S."/>
            <person name="Springer D."/>
            <person name="Dromer F."/>
            <person name="Young S."/>
            <person name="Zeng Q."/>
            <person name="Chapman S."/>
            <person name="Gujja S."/>
            <person name="Saif S."/>
            <person name="Birren B."/>
        </authorList>
    </citation>
    <scope>NUCLEOTIDE SEQUENCE</scope>
    <source>
        <strain evidence="2">CBS 10118</strain>
    </source>
</reference>
<dbReference type="VEuPathDB" id="FungiDB:I302_02247"/>
<organism evidence="2">
    <name type="scientific">Kwoniella bestiolae CBS 10118</name>
    <dbReference type="NCBI Taxonomy" id="1296100"/>
    <lineage>
        <taxon>Eukaryota</taxon>
        <taxon>Fungi</taxon>
        <taxon>Dikarya</taxon>
        <taxon>Basidiomycota</taxon>
        <taxon>Agaricomycotina</taxon>
        <taxon>Tremellomycetes</taxon>
        <taxon>Tremellales</taxon>
        <taxon>Cryptococcaceae</taxon>
        <taxon>Kwoniella</taxon>
    </lineage>
</organism>
<dbReference type="Proteomes" id="UP000092730">
    <property type="component" value="Chromosome 2"/>
</dbReference>
<evidence type="ECO:0000313" key="3">
    <source>
        <dbReference type="EMBL" id="WVW81551.1"/>
    </source>
</evidence>
<reference evidence="3" key="4">
    <citation type="submission" date="2024-02" db="EMBL/GenBank/DDBJ databases">
        <title>Comparative genomics of Cryptococcus and Kwoniella reveals pathogenesis evolution and contrasting modes of karyotype evolution via chromosome fusion or intercentromeric recombination.</title>
        <authorList>
            <person name="Coelho M.A."/>
            <person name="David-Palma M."/>
            <person name="Shea T."/>
            <person name="Bowers K."/>
            <person name="McGinley-Smith S."/>
            <person name="Mohammad A.W."/>
            <person name="Gnirke A."/>
            <person name="Yurkov A.M."/>
            <person name="Nowrousian M."/>
            <person name="Sun S."/>
            <person name="Cuomo C.A."/>
            <person name="Heitman J."/>
        </authorList>
    </citation>
    <scope>NUCLEOTIDE SEQUENCE</scope>
    <source>
        <strain evidence="3">CBS 10118</strain>
    </source>
</reference>
<dbReference type="RefSeq" id="XP_019048475.1">
    <property type="nucleotide sequence ID" value="XM_019188913.1"/>
</dbReference>
<feature type="region of interest" description="Disordered" evidence="1">
    <location>
        <begin position="314"/>
        <end position="374"/>
    </location>
</feature>
<proteinExistence type="predicted"/>
<evidence type="ECO:0000313" key="2">
    <source>
        <dbReference type="EMBL" id="OCF27405.1"/>
    </source>
</evidence>
<evidence type="ECO:0000313" key="4">
    <source>
        <dbReference type="Proteomes" id="UP000092730"/>
    </source>
</evidence>
<name>A0A1B9G8P2_9TREE</name>
<dbReference type="OrthoDB" id="10572610at2759"/>
<gene>
    <name evidence="2" type="ORF">I302_02247</name>
    <name evidence="3" type="ORF">I302_103546</name>
</gene>
<reference evidence="3" key="2">
    <citation type="submission" date="2013-07" db="EMBL/GenBank/DDBJ databases">
        <authorList>
            <consortium name="The Broad Institute Genome Sequencing Platform"/>
            <person name="Cuomo C."/>
            <person name="Litvintseva A."/>
            <person name="Chen Y."/>
            <person name="Heitman J."/>
            <person name="Sun S."/>
            <person name="Springer D."/>
            <person name="Dromer F."/>
            <person name="Young S.K."/>
            <person name="Zeng Q."/>
            <person name="Gargeya S."/>
            <person name="Fitzgerald M."/>
            <person name="Abouelleil A."/>
            <person name="Alvarado L."/>
            <person name="Berlin A.M."/>
            <person name="Chapman S.B."/>
            <person name="Dewar J."/>
            <person name="Goldberg J."/>
            <person name="Griggs A."/>
            <person name="Gujja S."/>
            <person name="Hansen M."/>
            <person name="Howarth C."/>
            <person name="Imamovic A."/>
            <person name="Larimer J."/>
            <person name="McCowan C."/>
            <person name="Murphy C."/>
            <person name="Pearson M."/>
            <person name="Priest M."/>
            <person name="Roberts A."/>
            <person name="Saif S."/>
            <person name="Shea T."/>
            <person name="Sykes S."/>
            <person name="Wortman J."/>
            <person name="Nusbaum C."/>
            <person name="Birren B."/>
        </authorList>
    </citation>
    <scope>NUCLEOTIDE SEQUENCE</scope>
    <source>
        <strain evidence="3">CBS 10118</strain>
    </source>
</reference>
<dbReference type="GeneID" id="30206646"/>